<dbReference type="Pfam" id="PF02656">
    <property type="entry name" value="DUF202"/>
    <property type="match status" value="1"/>
</dbReference>
<evidence type="ECO:0000256" key="4">
    <source>
        <dbReference type="ARBA" id="ARBA00023136"/>
    </source>
</evidence>
<comment type="caution">
    <text evidence="7">The sequence shown here is derived from an EMBL/GenBank/DDBJ whole genome shotgun (WGS) entry which is preliminary data.</text>
</comment>
<feature type="transmembrane region" description="Helical" evidence="5">
    <location>
        <begin position="61"/>
        <end position="83"/>
    </location>
</feature>
<evidence type="ECO:0000256" key="3">
    <source>
        <dbReference type="ARBA" id="ARBA00022989"/>
    </source>
</evidence>
<keyword evidence="8" id="KW-1185">Reference proteome</keyword>
<protein>
    <submittedName>
        <fullName evidence="7">DUF202 domain-containing protein</fullName>
    </submittedName>
</protein>
<keyword evidence="2 5" id="KW-0812">Transmembrane</keyword>
<accession>A0ABS1UCE3</accession>
<evidence type="ECO:0000313" key="7">
    <source>
        <dbReference type="EMBL" id="MBL6082351.1"/>
    </source>
</evidence>
<evidence type="ECO:0000259" key="6">
    <source>
        <dbReference type="Pfam" id="PF02656"/>
    </source>
</evidence>
<name>A0ABS1UCE3_9PROT</name>
<evidence type="ECO:0000256" key="2">
    <source>
        <dbReference type="ARBA" id="ARBA00022692"/>
    </source>
</evidence>
<keyword evidence="3 5" id="KW-1133">Transmembrane helix</keyword>
<feature type="domain" description="DUF202" evidence="6">
    <location>
        <begin position="24"/>
        <end position="84"/>
    </location>
</feature>
<dbReference type="InterPro" id="IPR003807">
    <property type="entry name" value="DUF202"/>
</dbReference>
<dbReference type="Proteomes" id="UP000660885">
    <property type="component" value="Unassembled WGS sequence"/>
</dbReference>
<evidence type="ECO:0000313" key="8">
    <source>
        <dbReference type="Proteomes" id="UP000660885"/>
    </source>
</evidence>
<dbReference type="RefSeq" id="WP_202835569.1">
    <property type="nucleotide sequence ID" value="NZ_JAETWB010000062.1"/>
</dbReference>
<proteinExistence type="predicted"/>
<comment type="subcellular location">
    <subcellularLocation>
        <location evidence="1">Endomembrane system</location>
        <topology evidence="1">Multi-pass membrane protein</topology>
    </subcellularLocation>
</comment>
<reference evidence="7 8" key="1">
    <citation type="submission" date="2021-01" db="EMBL/GenBank/DDBJ databases">
        <title>Belnapia mucosa sp. nov. and Belnapia arida sp. nov., isolated from the Tabernas Desert (Almeria, Spain).</title>
        <authorList>
            <person name="Molina-Menor E."/>
            <person name="Vidal-Verdu A."/>
            <person name="Calonge A."/>
            <person name="Satari L."/>
            <person name="Pereto J."/>
            <person name="Porcar M."/>
        </authorList>
    </citation>
    <scope>NUCLEOTIDE SEQUENCE [LARGE SCALE GENOMIC DNA]</scope>
    <source>
        <strain evidence="7 8">T18</strain>
    </source>
</reference>
<dbReference type="EMBL" id="JAETWB010000062">
    <property type="protein sequence ID" value="MBL6082351.1"/>
    <property type="molecule type" value="Genomic_DNA"/>
</dbReference>
<sequence>MSAVRSPYMPDAKDDPRVLYAADRTVLAAERTYAAWVRTGLVSLVAGVGAKTSLGSVLPEWAILFNASLLVLSSAFCFAVAVWRDIRPGHDTPQRSDLRRSPAPLLIEAEDPIGVESRFIRARPEPCFSRNRPSVAIDTVLPSHPRNEIVLAG</sequence>
<gene>
    <name evidence="7" type="ORF">JMJ56_30740</name>
</gene>
<evidence type="ECO:0000256" key="1">
    <source>
        <dbReference type="ARBA" id="ARBA00004127"/>
    </source>
</evidence>
<organism evidence="7 8">
    <name type="scientific">Belnapia arida</name>
    <dbReference type="NCBI Taxonomy" id="2804533"/>
    <lineage>
        <taxon>Bacteria</taxon>
        <taxon>Pseudomonadati</taxon>
        <taxon>Pseudomonadota</taxon>
        <taxon>Alphaproteobacteria</taxon>
        <taxon>Acetobacterales</taxon>
        <taxon>Roseomonadaceae</taxon>
        <taxon>Belnapia</taxon>
    </lineage>
</organism>
<evidence type="ECO:0000256" key="5">
    <source>
        <dbReference type="SAM" id="Phobius"/>
    </source>
</evidence>
<keyword evidence="4 5" id="KW-0472">Membrane</keyword>